<proteinExistence type="predicted"/>
<evidence type="ECO:0000256" key="2">
    <source>
        <dbReference type="ARBA" id="ARBA00023326"/>
    </source>
</evidence>
<comment type="caution">
    <text evidence="4">The sequence shown here is derived from an EMBL/GenBank/DDBJ whole genome shotgun (WGS) entry which is preliminary data.</text>
</comment>
<keyword evidence="2" id="KW-0119">Carbohydrate metabolism</keyword>
<dbReference type="Proteomes" id="UP001501237">
    <property type="component" value="Unassembled WGS sequence"/>
</dbReference>
<sequence>MRRFLSTAALAALAVLAGPVPPAAAADTAPTVPGRPSLESAGRFTVTLSWPAASDDTEVTGYDLYVDDMYSQHVTGTTAVVTELYYGSSTFRVRSRDAAGHASRLSAPLVAEPEGPGSVRPDWFGFTLKLGGTAHAPAIGASLPVTGTFGGNGYRNDSGFAAHLSLGRTQADLRLYGIPFTSVVEFGRPALEVITNGVSWYGPGPLSVRVKSEVRLPAVQFLGATLAGGPDCRTESPAVLDLASDAISISTGGTLAGTFTLPAFRDCGPLAFAQPDPAPLTLTLAP</sequence>
<keyword evidence="2" id="KW-0624">Polysaccharide degradation</keyword>
<evidence type="ECO:0000313" key="5">
    <source>
        <dbReference type="Proteomes" id="UP001501237"/>
    </source>
</evidence>
<organism evidence="4 5">
    <name type="scientific">Actinocorallia longicatena</name>
    <dbReference type="NCBI Taxonomy" id="111803"/>
    <lineage>
        <taxon>Bacteria</taxon>
        <taxon>Bacillati</taxon>
        <taxon>Actinomycetota</taxon>
        <taxon>Actinomycetes</taxon>
        <taxon>Streptosporangiales</taxon>
        <taxon>Thermomonosporaceae</taxon>
        <taxon>Actinocorallia</taxon>
    </lineage>
</organism>
<feature type="chain" id="PRO_5047440680" description="Fibronectin type-III domain-containing protein" evidence="3">
    <location>
        <begin position="26"/>
        <end position="286"/>
    </location>
</feature>
<evidence type="ECO:0000256" key="1">
    <source>
        <dbReference type="ARBA" id="ARBA00023295"/>
    </source>
</evidence>
<keyword evidence="1" id="KW-0326">Glycosidase</keyword>
<evidence type="ECO:0008006" key="6">
    <source>
        <dbReference type="Google" id="ProtNLM"/>
    </source>
</evidence>
<dbReference type="InterPro" id="IPR013783">
    <property type="entry name" value="Ig-like_fold"/>
</dbReference>
<accession>A0ABP6QNC5</accession>
<keyword evidence="5" id="KW-1185">Reference proteome</keyword>
<dbReference type="EMBL" id="BAAAUV010000043">
    <property type="protein sequence ID" value="GAA3240999.1"/>
    <property type="molecule type" value="Genomic_DNA"/>
</dbReference>
<dbReference type="InterPro" id="IPR036116">
    <property type="entry name" value="FN3_sf"/>
</dbReference>
<evidence type="ECO:0000313" key="4">
    <source>
        <dbReference type="EMBL" id="GAA3240999.1"/>
    </source>
</evidence>
<dbReference type="InterPro" id="IPR003961">
    <property type="entry name" value="FN3_dom"/>
</dbReference>
<feature type="signal peptide" evidence="3">
    <location>
        <begin position="1"/>
        <end position="25"/>
    </location>
</feature>
<dbReference type="SUPFAM" id="SSF49265">
    <property type="entry name" value="Fibronectin type III"/>
    <property type="match status" value="1"/>
</dbReference>
<protein>
    <recommendedName>
        <fullName evidence="6">Fibronectin type-III domain-containing protein</fullName>
    </recommendedName>
</protein>
<gene>
    <name evidence="4" type="ORF">GCM10010468_78010</name>
</gene>
<reference evidence="5" key="1">
    <citation type="journal article" date="2019" name="Int. J. Syst. Evol. Microbiol.">
        <title>The Global Catalogue of Microorganisms (GCM) 10K type strain sequencing project: providing services to taxonomists for standard genome sequencing and annotation.</title>
        <authorList>
            <consortium name="The Broad Institute Genomics Platform"/>
            <consortium name="The Broad Institute Genome Sequencing Center for Infectious Disease"/>
            <person name="Wu L."/>
            <person name="Ma J."/>
        </authorList>
    </citation>
    <scope>NUCLEOTIDE SEQUENCE [LARGE SCALE GENOMIC DNA]</scope>
    <source>
        <strain evidence="5">JCM 9377</strain>
    </source>
</reference>
<keyword evidence="1" id="KW-0378">Hydrolase</keyword>
<dbReference type="RefSeq" id="WP_344839168.1">
    <property type="nucleotide sequence ID" value="NZ_BAAAUV010000043.1"/>
</dbReference>
<keyword evidence="3" id="KW-0732">Signal</keyword>
<evidence type="ECO:0000256" key="3">
    <source>
        <dbReference type="SAM" id="SignalP"/>
    </source>
</evidence>
<dbReference type="CDD" id="cd00063">
    <property type="entry name" value="FN3"/>
    <property type="match status" value="1"/>
</dbReference>
<name>A0ABP6QNC5_9ACTN</name>
<dbReference type="Gene3D" id="2.60.40.10">
    <property type="entry name" value="Immunoglobulins"/>
    <property type="match status" value="1"/>
</dbReference>